<sequence length="280" mass="30643">MQSHHQQHQLQNHHHAAQRGGGAGAGGGGERQGGGCGDPRDPRDGMKEHQFHPDSPAAAKQQRFVPLTSMCFPDSLLQEEVQMEEERSFFPGMDEMFCGEEYPKSGGGGANGSGVDAEEEAARRGGGLDQENGVILLTDSLENALCLRWGDTFEYTGYGNAAGLLAARGLLAGGQRSGVFSDDEDTDTEEYREARESINPVTGRVEEKVPDPMEGMTEEQKEIEAVKLVGMLNQLSRNSFLEPVGVTADGRLRHIDDITRQTARERLVEEEEEEEEEEPE</sequence>
<name>A0A444USN0_ACIRT</name>
<comment type="subcellular location">
    <subcellularLocation>
        <location evidence="1">Cytoplasm</location>
        <location evidence="1">Cell cortex</location>
    </subcellularLocation>
</comment>
<comment type="caution">
    <text evidence="8">The sequence shown here is derived from an EMBL/GenBank/DDBJ whole genome shotgun (WGS) entry which is preliminary data.</text>
</comment>
<dbReference type="GO" id="GO:0005886">
    <property type="term" value="C:plasma membrane"/>
    <property type="evidence" value="ECO:0007669"/>
    <property type="project" value="TreeGrafter"/>
</dbReference>
<dbReference type="InterPro" id="IPR019318">
    <property type="entry name" value="Gua_nucleotide_exch_fac_Ric8"/>
</dbReference>
<evidence type="ECO:0000313" key="8">
    <source>
        <dbReference type="EMBL" id="RXM91168.1"/>
    </source>
</evidence>
<accession>A0A444USN0</accession>
<reference evidence="8 9" key="1">
    <citation type="submission" date="2019-01" db="EMBL/GenBank/DDBJ databases">
        <title>Draft Genome and Complete Hox-Cluster Characterization of the Sterlet Sturgeon (Acipenser ruthenus).</title>
        <authorList>
            <person name="Wei Q."/>
        </authorList>
    </citation>
    <scope>NUCLEOTIDE SEQUENCE [LARGE SCALE GENOMIC DNA]</scope>
    <source>
        <strain evidence="8">WHYD16114868_AA</strain>
        <tissue evidence="8">Blood</tissue>
    </source>
</reference>
<dbReference type="AlphaFoldDB" id="A0A444USN0"/>
<evidence type="ECO:0000256" key="3">
    <source>
        <dbReference type="ARBA" id="ARBA00022490"/>
    </source>
</evidence>
<feature type="compositionally biased region" description="Gly residues" evidence="7">
    <location>
        <begin position="19"/>
        <end position="37"/>
    </location>
</feature>
<dbReference type="PRINTS" id="PR01802">
    <property type="entry name" value="SYNEMBRYN"/>
</dbReference>
<organism evidence="8 9">
    <name type="scientific">Acipenser ruthenus</name>
    <name type="common">Sterlet sturgeon</name>
    <dbReference type="NCBI Taxonomy" id="7906"/>
    <lineage>
        <taxon>Eukaryota</taxon>
        <taxon>Metazoa</taxon>
        <taxon>Chordata</taxon>
        <taxon>Craniata</taxon>
        <taxon>Vertebrata</taxon>
        <taxon>Euteleostomi</taxon>
        <taxon>Actinopterygii</taxon>
        <taxon>Chondrostei</taxon>
        <taxon>Acipenseriformes</taxon>
        <taxon>Acipenseridae</taxon>
        <taxon>Acipenser</taxon>
    </lineage>
</organism>
<keyword evidence="5" id="KW-0143">Chaperone</keyword>
<proteinExistence type="inferred from homology"/>
<comment type="subunit">
    <text evidence="6">Interacts with some GDP-bound G alpha proteins. Does not interact with G-alpha proteins when they are in complex with subunits beta and gamma.</text>
</comment>
<dbReference type="EMBL" id="SCEB01009998">
    <property type="protein sequence ID" value="RXM91168.1"/>
    <property type="molecule type" value="Genomic_DNA"/>
</dbReference>
<feature type="compositionally biased region" description="Basic residues" evidence="7">
    <location>
        <begin position="1"/>
        <end position="17"/>
    </location>
</feature>
<evidence type="ECO:0000256" key="5">
    <source>
        <dbReference type="ARBA" id="ARBA00023186"/>
    </source>
</evidence>
<keyword evidence="4 6" id="KW-0344">Guanine-nucleotide releasing factor</keyword>
<dbReference type="GO" id="GO:0005085">
    <property type="term" value="F:guanyl-nucleotide exchange factor activity"/>
    <property type="evidence" value="ECO:0007669"/>
    <property type="project" value="UniProtKB-UniRule"/>
</dbReference>
<dbReference type="GO" id="GO:0001965">
    <property type="term" value="F:G-protein alpha-subunit binding"/>
    <property type="evidence" value="ECO:0007669"/>
    <property type="project" value="UniProtKB-UniRule"/>
</dbReference>
<evidence type="ECO:0000256" key="4">
    <source>
        <dbReference type="ARBA" id="ARBA00022658"/>
    </source>
</evidence>
<evidence type="ECO:0000313" key="9">
    <source>
        <dbReference type="Proteomes" id="UP000289886"/>
    </source>
</evidence>
<feature type="region of interest" description="Disordered" evidence="7">
    <location>
        <begin position="1"/>
        <end position="59"/>
    </location>
</feature>
<dbReference type="GO" id="GO:0007186">
    <property type="term" value="P:G protein-coupled receptor signaling pathway"/>
    <property type="evidence" value="ECO:0007669"/>
    <property type="project" value="TreeGrafter"/>
</dbReference>
<protein>
    <recommendedName>
        <fullName evidence="6">Synembryn</fullName>
    </recommendedName>
    <alternativeName>
        <fullName evidence="6">Protein Ric-8</fullName>
    </alternativeName>
</protein>
<evidence type="ECO:0000256" key="6">
    <source>
        <dbReference type="RuleBase" id="RU369048"/>
    </source>
</evidence>
<evidence type="ECO:0000256" key="1">
    <source>
        <dbReference type="ARBA" id="ARBA00004544"/>
    </source>
</evidence>
<feature type="compositionally biased region" description="Basic and acidic residues" evidence="7">
    <location>
        <begin position="38"/>
        <end position="52"/>
    </location>
</feature>
<dbReference type="GO" id="GO:0005938">
    <property type="term" value="C:cell cortex"/>
    <property type="evidence" value="ECO:0007669"/>
    <property type="project" value="UniProtKB-SubCell"/>
</dbReference>
<gene>
    <name evidence="8" type="ORF">EOD39_21454</name>
</gene>
<dbReference type="PANTHER" id="PTHR12425">
    <property type="entry name" value="SYNEMBRYN"/>
    <property type="match status" value="1"/>
</dbReference>
<comment type="function">
    <text evidence="6">Chaperone that specifically binds and folds nascent G alpha proteins prior to G protein heterotrimer formation. Also acts as a guanine nucleotide exchange factor (GEF) for G alpha proteins by stimulating exchange of bound GDP for free GTP.</text>
</comment>
<dbReference type="PANTHER" id="PTHR12425:SF4">
    <property type="entry name" value="SYNEMBRYN-A"/>
    <property type="match status" value="1"/>
</dbReference>
<comment type="similarity">
    <text evidence="2 6">Belongs to the synembryn family.</text>
</comment>
<dbReference type="Pfam" id="PF10165">
    <property type="entry name" value="Ric8"/>
    <property type="match status" value="1"/>
</dbReference>
<keyword evidence="9" id="KW-1185">Reference proteome</keyword>
<keyword evidence="3 6" id="KW-0963">Cytoplasm</keyword>
<evidence type="ECO:0000256" key="7">
    <source>
        <dbReference type="SAM" id="MobiDB-lite"/>
    </source>
</evidence>
<dbReference type="Proteomes" id="UP000289886">
    <property type="component" value="Unassembled WGS sequence"/>
</dbReference>
<dbReference type="InterPro" id="IPR008376">
    <property type="entry name" value="Chaperone_Ric-8_A/B"/>
</dbReference>
<evidence type="ECO:0000256" key="2">
    <source>
        <dbReference type="ARBA" id="ARBA00009049"/>
    </source>
</evidence>